<name>A0A1X0P1S6_9TRYP</name>
<dbReference type="InterPro" id="IPR036855">
    <property type="entry name" value="Znf_CCCH_sf"/>
</dbReference>
<reference evidence="7 8" key="1">
    <citation type="submission" date="2017-03" db="EMBL/GenBank/DDBJ databases">
        <title>An alternative strategy for trypanosome survival in the mammalian bloodstream revealed through genome and transcriptome analysis of the ubiquitous bovine parasite Trypanosoma (Megatrypanum) theileri.</title>
        <authorList>
            <person name="Kelly S."/>
            <person name="Ivens A."/>
            <person name="Mott A."/>
            <person name="O'Neill E."/>
            <person name="Emms D."/>
            <person name="Macleod O."/>
            <person name="Voorheis P."/>
            <person name="Matthews J."/>
            <person name="Matthews K."/>
            <person name="Carrington M."/>
        </authorList>
    </citation>
    <scope>NUCLEOTIDE SEQUENCE [LARGE SCALE GENOMIC DNA]</scope>
    <source>
        <strain evidence="7">Edinburgh</strain>
    </source>
</reference>
<dbReference type="SMART" id="SM00356">
    <property type="entry name" value="ZnF_C3H1"/>
    <property type="match status" value="1"/>
</dbReference>
<dbReference type="PROSITE" id="PS50103">
    <property type="entry name" value="ZF_C3H1"/>
    <property type="match status" value="1"/>
</dbReference>
<evidence type="ECO:0000313" key="7">
    <source>
        <dbReference type="EMBL" id="ORC90791.1"/>
    </source>
</evidence>
<evidence type="ECO:0000259" key="6">
    <source>
        <dbReference type="PROSITE" id="PS50103"/>
    </source>
</evidence>
<dbReference type="AlphaFoldDB" id="A0A1X0P1S6"/>
<organism evidence="7 8">
    <name type="scientific">Trypanosoma theileri</name>
    <dbReference type="NCBI Taxonomy" id="67003"/>
    <lineage>
        <taxon>Eukaryota</taxon>
        <taxon>Discoba</taxon>
        <taxon>Euglenozoa</taxon>
        <taxon>Kinetoplastea</taxon>
        <taxon>Metakinetoplastina</taxon>
        <taxon>Trypanosomatida</taxon>
        <taxon>Trypanosomatidae</taxon>
        <taxon>Trypanosoma</taxon>
    </lineage>
</organism>
<feature type="compositionally biased region" description="Low complexity" evidence="5">
    <location>
        <begin position="240"/>
        <end position="254"/>
    </location>
</feature>
<evidence type="ECO:0000256" key="1">
    <source>
        <dbReference type="ARBA" id="ARBA00022723"/>
    </source>
</evidence>
<accession>A0A1X0P1S6</accession>
<dbReference type="GO" id="GO:0008270">
    <property type="term" value="F:zinc ion binding"/>
    <property type="evidence" value="ECO:0007669"/>
    <property type="project" value="UniProtKB-KW"/>
</dbReference>
<feature type="region of interest" description="Disordered" evidence="5">
    <location>
        <begin position="231"/>
        <end position="255"/>
    </location>
</feature>
<dbReference type="RefSeq" id="XP_028884857.1">
    <property type="nucleotide sequence ID" value="XM_029023661.1"/>
</dbReference>
<gene>
    <name evidence="7" type="ORF">TM35_000072150</name>
</gene>
<dbReference type="Gene3D" id="4.10.1000.10">
    <property type="entry name" value="Zinc finger, CCCH-type"/>
    <property type="match status" value="1"/>
</dbReference>
<dbReference type="GeneID" id="39983441"/>
<comment type="caution">
    <text evidence="7">The sequence shown here is derived from an EMBL/GenBank/DDBJ whole genome shotgun (WGS) entry which is preliminary data.</text>
</comment>
<feature type="domain" description="C3H1-type" evidence="6">
    <location>
        <begin position="117"/>
        <end position="145"/>
    </location>
</feature>
<evidence type="ECO:0000256" key="4">
    <source>
        <dbReference type="PROSITE-ProRule" id="PRU00723"/>
    </source>
</evidence>
<dbReference type="InterPro" id="IPR000571">
    <property type="entry name" value="Znf_CCCH"/>
</dbReference>
<feature type="zinc finger region" description="C3H1-type" evidence="4">
    <location>
        <begin position="117"/>
        <end position="145"/>
    </location>
</feature>
<dbReference type="Pfam" id="PF00642">
    <property type="entry name" value="zf-CCCH"/>
    <property type="match status" value="1"/>
</dbReference>
<dbReference type="Proteomes" id="UP000192257">
    <property type="component" value="Unassembled WGS sequence"/>
</dbReference>
<evidence type="ECO:0000256" key="2">
    <source>
        <dbReference type="ARBA" id="ARBA00022771"/>
    </source>
</evidence>
<proteinExistence type="predicted"/>
<keyword evidence="8" id="KW-1185">Reference proteome</keyword>
<dbReference type="EMBL" id="NBCO01000007">
    <property type="protein sequence ID" value="ORC90791.1"/>
    <property type="molecule type" value="Genomic_DNA"/>
</dbReference>
<keyword evidence="3 4" id="KW-0862">Zinc</keyword>
<protein>
    <recommendedName>
        <fullName evidence="6">C3H1-type domain-containing protein</fullName>
    </recommendedName>
</protein>
<dbReference type="VEuPathDB" id="TriTrypDB:TM35_000072150"/>
<keyword evidence="2 4" id="KW-0863">Zinc-finger</keyword>
<evidence type="ECO:0000256" key="3">
    <source>
        <dbReference type="ARBA" id="ARBA00022833"/>
    </source>
</evidence>
<keyword evidence="1 4" id="KW-0479">Metal-binding</keyword>
<sequence length="307" mass="34969">MDSSITVIDFETFLSASFPHHNNLFTTEMAIRALVEFTGLSQWEVSQVVDMQHAEHSLDEMQTYVGRLLEVNQSLCEEGRRMTEMLPTNSETLSPSKRHIWGNDDCPSPAPIEPNTESNKKICKQFRQNGTCNFGSRCLYHHSKPLQERRYDLPSVKTLPTPSLGIMNRCVEELEQLKLSDENQEQKSRFVKREMFGALPSSGNNYCTPTKKTKTLLKGPAMTMTMSKTITTVQQEEKQPQQQHNHYQQEQVEQVEQHQQKVLDGITYQAFAPVNNVVMVPLSLPNGNIYGYAPFPLHVASTHVVLQ</sequence>
<dbReference type="SUPFAM" id="SSF90229">
    <property type="entry name" value="CCCH zinc finger"/>
    <property type="match status" value="1"/>
</dbReference>
<dbReference type="OrthoDB" id="411372at2759"/>
<evidence type="ECO:0000313" key="8">
    <source>
        <dbReference type="Proteomes" id="UP000192257"/>
    </source>
</evidence>
<evidence type="ECO:0000256" key="5">
    <source>
        <dbReference type="SAM" id="MobiDB-lite"/>
    </source>
</evidence>